<dbReference type="Gene3D" id="2.160.10.10">
    <property type="entry name" value="Hexapeptide repeat proteins"/>
    <property type="match status" value="1"/>
</dbReference>
<dbReference type="GO" id="GO:0008374">
    <property type="term" value="F:O-acyltransferase activity"/>
    <property type="evidence" value="ECO:0007669"/>
    <property type="project" value="TreeGrafter"/>
</dbReference>
<dbReference type="InterPro" id="IPR001451">
    <property type="entry name" value="Hexapep"/>
</dbReference>
<dbReference type="GO" id="GO:0016407">
    <property type="term" value="F:acetyltransferase activity"/>
    <property type="evidence" value="ECO:0007669"/>
    <property type="project" value="InterPro"/>
</dbReference>
<dbReference type="InterPro" id="IPR051159">
    <property type="entry name" value="Hexapeptide_acetyltransf"/>
</dbReference>
<dbReference type="Pfam" id="PF12464">
    <property type="entry name" value="Mac"/>
    <property type="match status" value="1"/>
</dbReference>
<feature type="domain" description="Maltose/galactoside acetyltransferase" evidence="4">
    <location>
        <begin position="7"/>
        <end position="44"/>
    </location>
</feature>
<evidence type="ECO:0000259" key="4">
    <source>
        <dbReference type="Pfam" id="PF12464"/>
    </source>
</evidence>
<gene>
    <name evidence="5" type="ORF">E5139_08135</name>
</gene>
<dbReference type="Proteomes" id="UP000297053">
    <property type="component" value="Chromosome"/>
</dbReference>
<organism evidence="5 6">
    <name type="scientific">Halomicrobium mukohataei</name>
    <dbReference type="NCBI Taxonomy" id="57705"/>
    <lineage>
        <taxon>Archaea</taxon>
        <taxon>Methanobacteriati</taxon>
        <taxon>Methanobacteriota</taxon>
        <taxon>Stenosarchaea group</taxon>
        <taxon>Halobacteria</taxon>
        <taxon>Halobacteriales</taxon>
        <taxon>Haloarculaceae</taxon>
        <taxon>Halomicrobium</taxon>
    </lineage>
</organism>
<evidence type="ECO:0000256" key="1">
    <source>
        <dbReference type="ARBA" id="ARBA00007274"/>
    </source>
</evidence>
<reference evidence="5 6" key="2">
    <citation type="submission" date="2019-04" db="EMBL/GenBank/DDBJ databases">
        <authorList>
            <person name="Yang S."/>
            <person name="Wei W."/>
        </authorList>
    </citation>
    <scope>NUCLEOTIDE SEQUENCE [LARGE SCALE GENOMIC DNA]</scope>
    <source>
        <strain evidence="6">ZP60</strain>
    </source>
</reference>
<dbReference type="PANTHER" id="PTHR23416">
    <property type="entry name" value="SIALIC ACID SYNTHASE-RELATED"/>
    <property type="match status" value="1"/>
</dbReference>
<dbReference type="RefSeq" id="WP_049940739.1">
    <property type="nucleotide sequence ID" value="NZ_CP039375.1"/>
</dbReference>
<evidence type="ECO:0000256" key="3">
    <source>
        <dbReference type="ARBA" id="ARBA00023315"/>
    </source>
</evidence>
<sequence length="169" mass="17760">MVSIVTIVAGRSRADELTSAYNETPPDPRERRRELLDELFGTVGEATVEPPLGCDYGFNVHVGDDFYANVDCVFLDVCEITFGEHCLLGPGVHAYTATHPLDAEERAAGLEMGDPVTGGDHVWIGGRAVLTPGVTVGDRAVVAAGAVVTDDVPSDVVVAGNPATVVKEL</sequence>
<dbReference type="EMBL" id="CP039375">
    <property type="protein sequence ID" value="QCD65606.1"/>
    <property type="molecule type" value="Genomic_DNA"/>
</dbReference>
<keyword evidence="2 5" id="KW-0808">Transferase</keyword>
<dbReference type="InterPro" id="IPR024688">
    <property type="entry name" value="Mac_dom"/>
</dbReference>
<accession>A0A4D6KKC4</accession>
<evidence type="ECO:0000313" key="5">
    <source>
        <dbReference type="EMBL" id="QCD65606.1"/>
    </source>
</evidence>
<dbReference type="PANTHER" id="PTHR23416:SF23">
    <property type="entry name" value="ACETYLTRANSFERASE C18B11.09C-RELATED"/>
    <property type="match status" value="1"/>
</dbReference>
<dbReference type="AlphaFoldDB" id="A0A4D6KKC4"/>
<dbReference type="InterPro" id="IPR018357">
    <property type="entry name" value="Hexapep_transf_CS"/>
</dbReference>
<dbReference type="PROSITE" id="PS00101">
    <property type="entry name" value="HEXAPEP_TRANSFERASES"/>
    <property type="match status" value="1"/>
</dbReference>
<keyword evidence="3" id="KW-0012">Acyltransferase</keyword>
<protein>
    <submittedName>
        <fullName evidence="5">Sugar O-acetyltransferase</fullName>
    </submittedName>
</protein>
<evidence type="ECO:0000256" key="2">
    <source>
        <dbReference type="ARBA" id="ARBA00022679"/>
    </source>
</evidence>
<dbReference type="KEGG" id="halz:E5139_08135"/>
<evidence type="ECO:0000313" key="6">
    <source>
        <dbReference type="Proteomes" id="UP000297053"/>
    </source>
</evidence>
<proteinExistence type="inferred from homology"/>
<dbReference type="InterPro" id="IPR011004">
    <property type="entry name" value="Trimer_LpxA-like_sf"/>
</dbReference>
<dbReference type="FunFam" id="2.160.10.10:FF:000025">
    <property type="entry name" value="Hexapeptide-repeat containing-acetyltransferase"/>
    <property type="match status" value="1"/>
</dbReference>
<dbReference type="GeneID" id="42178897"/>
<dbReference type="SUPFAM" id="SSF51161">
    <property type="entry name" value="Trimeric LpxA-like enzymes"/>
    <property type="match status" value="1"/>
</dbReference>
<dbReference type="Pfam" id="PF14602">
    <property type="entry name" value="Hexapep_2"/>
    <property type="match status" value="1"/>
</dbReference>
<name>A0A4D6KKC4_9EURY</name>
<reference evidence="5 6" key="1">
    <citation type="submission" date="2019-04" db="EMBL/GenBank/DDBJ databases">
        <title>Complete genome sequence of Arthrobacter sp. ZXY-2 associated with effective atrazine degradation and salt adaptation.</title>
        <authorList>
            <person name="Zhao X."/>
        </authorList>
    </citation>
    <scope>NUCLEOTIDE SEQUENCE [LARGE SCALE GENOMIC DNA]</scope>
    <source>
        <strain evidence="6">ZP60</strain>
    </source>
</reference>
<comment type="similarity">
    <text evidence="1">Belongs to the transferase hexapeptide repeat family.</text>
</comment>
<dbReference type="GO" id="GO:0005829">
    <property type="term" value="C:cytosol"/>
    <property type="evidence" value="ECO:0007669"/>
    <property type="project" value="TreeGrafter"/>
</dbReference>
<dbReference type="CDD" id="cd03357">
    <property type="entry name" value="LbH_MAT_GAT"/>
    <property type="match status" value="1"/>
</dbReference>